<dbReference type="SUPFAM" id="SSF54184">
    <property type="entry name" value="Penicillin-binding protein 2x (pbp-2x), c-terminal domain"/>
    <property type="match status" value="1"/>
</dbReference>
<dbReference type="Gene3D" id="3.40.710.10">
    <property type="entry name" value="DD-peptidase/beta-lactamase superfamily"/>
    <property type="match status" value="1"/>
</dbReference>
<evidence type="ECO:0000259" key="5">
    <source>
        <dbReference type="PROSITE" id="PS51178"/>
    </source>
</evidence>
<dbReference type="CDD" id="cd06575">
    <property type="entry name" value="PASTA_Pbp2x-like_2"/>
    <property type="match status" value="1"/>
</dbReference>
<evidence type="ECO:0000256" key="1">
    <source>
        <dbReference type="ARBA" id="ARBA00004370"/>
    </source>
</evidence>
<gene>
    <name evidence="6" type="primary">ftsI</name>
    <name evidence="6" type="ORF">GCM10011340_20640</name>
</gene>
<dbReference type="Proteomes" id="UP000658258">
    <property type="component" value="Unassembled WGS sequence"/>
</dbReference>
<dbReference type="InterPro" id="IPR050515">
    <property type="entry name" value="Beta-lactam/transpept"/>
</dbReference>
<keyword evidence="2" id="KW-0645">Protease</keyword>
<feature type="transmembrane region" description="Helical" evidence="4">
    <location>
        <begin position="7"/>
        <end position="27"/>
    </location>
</feature>
<keyword evidence="2" id="KW-0378">Hydrolase</keyword>
<evidence type="ECO:0000313" key="7">
    <source>
        <dbReference type="Proteomes" id="UP000658258"/>
    </source>
</evidence>
<dbReference type="Gene3D" id="3.90.1310.10">
    <property type="entry name" value="Penicillin-binding protein 2a (Domain 2)"/>
    <property type="match status" value="1"/>
</dbReference>
<dbReference type="PANTHER" id="PTHR30627:SF1">
    <property type="entry name" value="PEPTIDOGLYCAN D,D-TRANSPEPTIDASE FTSI"/>
    <property type="match status" value="1"/>
</dbReference>
<comment type="caution">
    <text evidence="6">The sequence shown here is derived from an EMBL/GenBank/DDBJ whole genome shotgun (WGS) entry which is preliminary data.</text>
</comment>
<accession>A0ABQ3I8Y6</accession>
<dbReference type="InterPro" id="IPR005543">
    <property type="entry name" value="PASTA_dom"/>
</dbReference>
<reference evidence="7" key="1">
    <citation type="journal article" date="2019" name="Int. J. Syst. Evol. Microbiol.">
        <title>The Global Catalogue of Microorganisms (GCM) 10K type strain sequencing project: providing services to taxonomists for standard genome sequencing and annotation.</title>
        <authorList>
            <consortium name="The Broad Institute Genomics Platform"/>
            <consortium name="The Broad Institute Genome Sequencing Center for Infectious Disease"/>
            <person name="Wu L."/>
            <person name="Ma J."/>
        </authorList>
    </citation>
    <scope>NUCLEOTIDE SEQUENCE [LARGE SCALE GENOMIC DNA]</scope>
    <source>
        <strain evidence="7">CGMCC 1.15111</strain>
    </source>
</reference>
<dbReference type="InterPro" id="IPR005311">
    <property type="entry name" value="PBP_dimer"/>
</dbReference>
<keyword evidence="3 4" id="KW-0472">Membrane</keyword>
<evidence type="ECO:0000256" key="2">
    <source>
        <dbReference type="ARBA" id="ARBA00022645"/>
    </source>
</evidence>
<evidence type="ECO:0000256" key="3">
    <source>
        <dbReference type="ARBA" id="ARBA00023136"/>
    </source>
</evidence>
<dbReference type="Gene3D" id="3.30.450.330">
    <property type="match status" value="1"/>
</dbReference>
<dbReference type="SMART" id="SM00740">
    <property type="entry name" value="PASTA"/>
    <property type="match status" value="1"/>
</dbReference>
<dbReference type="Pfam" id="PF03793">
    <property type="entry name" value="PASTA"/>
    <property type="match status" value="1"/>
</dbReference>
<dbReference type="InterPro" id="IPR012338">
    <property type="entry name" value="Beta-lactam/transpept-like"/>
</dbReference>
<name>A0ABQ3I8Y6_9BACT</name>
<organism evidence="6 7">
    <name type="scientific">Roseivirga thermotolerans</name>
    <dbReference type="NCBI Taxonomy" id="1758176"/>
    <lineage>
        <taxon>Bacteria</taxon>
        <taxon>Pseudomonadati</taxon>
        <taxon>Bacteroidota</taxon>
        <taxon>Cytophagia</taxon>
        <taxon>Cytophagales</taxon>
        <taxon>Roseivirgaceae</taxon>
        <taxon>Roseivirga</taxon>
    </lineage>
</organism>
<dbReference type="PROSITE" id="PS51178">
    <property type="entry name" value="PASTA"/>
    <property type="match status" value="1"/>
</dbReference>
<dbReference type="EMBL" id="BNAG01000003">
    <property type="protein sequence ID" value="GHE65403.1"/>
    <property type="molecule type" value="Genomic_DNA"/>
</dbReference>
<comment type="subcellular location">
    <subcellularLocation>
        <location evidence="1">Membrane</location>
    </subcellularLocation>
</comment>
<dbReference type="PANTHER" id="PTHR30627">
    <property type="entry name" value="PEPTIDOGLYCAN D,D-TRANSPEPTIDASE"/>
    <property type="match status" value="1"/>
</dbReference>
<feature type="domain" description="PASTA" evidence="5">
    <location>
        <begin position="645"/>
        <end position="702"/>
    </location>
</feature>
<keyword evidence="4" id="KW-1133">Transmembrane helix</keyword>
<dbReference type="Pfam" id="PF00905">
    <property type="entry name" value="Transpeptidase"/>
    <property type="match status" value="1"/>
</dbReference>
<dbReference type="SUPFAM" id="SSF56519">
    <property type="entry name" value="Penicillin binding protein dimerisation domain"/>
    <property type="match status" value="1"/>
</dbReference>
<protein>
    <submittedName>
        <fullName evidence="6">Penicillin-binding protein</fullName>
    </submittedName>
</protein>
<evidence type="ECO:0000256" key="4">
    <source>
        <dbReference type="SAM" id="Phobius"/>
    </source>
</evidence>
<keyword evidence="2" id="KW-0121">Carboxypeptidase</keyword>
<keyword evidence="7" id="KW-1185">Reference proteome</keyword>
<dbReference type="SUPFAM" id="SSF56601">
    <property type="entry name" value="beta-lactamase/transpeptidase-like"/>
    <property type="match status" value="1"/>
</dbReference>
<dbReference type="Gene3D" id="3.30.10.20">
    <property type="match status" value="1"/>
</dbReference>
<dbReference type="Pfam" id="PF03717">
    <property type="entry name" value="PBP_dimer"/>
    <property type="match status" value="1"/>
</dbReference>
<dbReference type="RefSeq" id="WP_189630182.1">
    <property type="nucleotide sequence ID" value="NZ_BNAG01000003.1"/>
</dbReference>
<evidence type="ECO:0000313" key="6">
    <source>
        <dbReference type="EMBL" id="GHE65403.1"/>
    </source>
</evidence>
<dbReference type="InterPro" id="IPR036138">
    <property type="entry name" value="PBP_dimer_sf"/>
</dbReference>
<keyword evidence="4" id="KW-0812">Transmembrane</keyword>
<dbReference type="InterPro" id="IPR001460">
    <property type="entry name" value="PCN-bd_Tpept"/>
</dbReference>
<sequence length="702" mass="77977">MNIKHSILLRVRIAFLVAVLFVFAVIYRLVDIQMVEGDHWRQLAEESSLDYRTIKATRGSIYASGNDLLATSLPFYRLAFDPSLVDNKTFTSNIDSLSHLLSKYFRDHSSDYYKKKISEARQMKSRYLILNRELVNYQGRQEMLTWPIFRLGQMRGGVIFEKIDDRHRPFKKLAQRTIGRVNGDGKGVVGIEASFNDYLSGKNGEGLFQRVAGGNWKPVYASTDVRPVDGYDIHTTIDINLQDVAQNALLRALSTYQANYGAVVLMEVKTGEIKAISNLEKLESGNYAETYNFAIGTTNDPGSTFKLATMLALLESGKVELTDSVDTGDGTIEFFDGKLKLTDVKRGGYGKITVQDVFEKSSNVGIAKLVTEHFGDNPKEFVDLIKETGLGQPLGFQLLGEGEPYIKDPSDPSWSGSSLPWMSVGYETGLTPLQTLAFYNAVANDGKMIQPIIVKSINRANKPVEVFKPKVLNKKIASDETLQKLRLMLEGVVERGTAQNIKNEHYKIAGKTGTAQRLVNGRYMTQSYYASFAGYFPAEDPLYSCIVIIDNPRGWNRYGGDVSAPVFKEIADMIYAQNLDIHDSFAPQYTAANNGTFPVIRAGRLEELNELCNQLGISNYADEQASDWVRSSVNNNVVIWKKNHDNTGLVPNVEGMTLRDAVYILENIGLKVLASGSGRVKRQSVGAGVRATKGATIELELG</sequence>
<proteinExistence type="predicted"/>